<dbReference type="AlphaFoldDB" id="A0A2U1TSJ0"/>
<evidence type="ECO:0008006" key="3">
    <source>
        <dbReference type="Google" id="ProtNLM"/>
    </source>
</evidence>
<protein>
    <recommendedName>
        <fullName evidence="3">Aspartate/glutamate racemase family protein</fullName>
    </recommendedName>
</protein>
<organism evidence="1 2">
    <name type="scientific">Brenneria roseae subsp. americana</name>
    <dbReference type="NCBI Taxonomy" id="1508507"/>
    <lineage>
        <taxon>Bacteria</taxon>
        <taxon>Pseudomonadati</taxon>
        <taxon>Pseudomonadota</taxon>
        <taxon>Gammaproteobacteria</taxon>
        <taxon>Enterobacterales</taxon>
        <taxon>Pectobacteriaceae</taxon>
        <taxon>Brenneria</taxon>
    </lineage>
</organism>
<accession>A0A2U1TSJ0</accession>
<dbReference type="NCBIfam" id="NF005679">
    <property type="entry name" value="PRK07475.1"/>
    <property type="match status" value="1"/>
</dbReference>
<evidence type="ECO:0000313" key="2">
    <source>
        <dbReference type="Proteomes" id="UP000245138"/>
    </source>
</evidence>
<gene>
    <name evidence="1" type="ORF">B4923_11015</name>
</gene>
<evidence type="ECO:0000313" key="1">
    <source>
        <dbReference type="EMBL" id="PWC12368.1"/>
    </source>
</evidence>
<dbReference type="Proteomes" id="UP000245138">
    <property type="component" value="Unassembled WGS sequence"/>
</dbReference>
<sequence length="245" mass="27139">MSNDPRPDRATSATVGILMVKTHFRRYLGDIGNAETWSFPVRYRVVEEAIPQRMGHLDQHNLLEPFKRAAQSLIDEGVDGLTTSCGYLSYYQQELAAWSSVPIVTSSLLQYPLVERLLPAGKQPLILTFDDRTLRGDYLEKVGIPTQAAVTGMPPDSEFVRSIRQGDDGVSYVTLEQEVLAMARQALLRFPNTGALVLECTNLAPFSASLHDHLGLPVFDTVTLVNGFQAALQPRAYDGGEKWCI</sequence>
<name>A0A2U1TSJ0_9GAMM</name>
<dbReference type="EMBL" id="QDKJ01000007">
    <property type="protein sequence ID" value="PWC12368.1"/>
    <property type="molecule type" value="Genomic_DNA"/>
</dbReference>
<reference evidence="1 2" key="1">
    <citation type="submission" date="2018-04" db="EMBL/GenBank/DDBJ databases">
        <title>Brenneria corticis sp.nov.</title>
        <authorList>
            <person name="Li Y."/>
        </authorList>
    </citation>
    <scope>NUCLEOTIDE SEQUENCE [LARGE SCALE GENOMIC DNA]</scope>
    <source>
        <strain evidence="1 2">LMG 27715</strain>
    </source>
</reference>
<proteinExistence type="predicted"/>
<dbReference type="OrthoDB" id="5465390at2"/>
<keyword evidence="2" id="KW-1185">Reference proteome</keyword>
<dbReference type="RefSeq" id="WP_109054412.1">
    <property type="nucleotide sequence ID" value="NZ_QDKJ01000007.1"/>
</dbReference>
<comment type="caution">
    <text evidence="1">The sequence shown here is derived from an EMBL/GenBank/DDBJ whole genome shotgun (WGS) entry which is preliminary data.</text>
</comment>